<dbReference type="Pfam" id="PF01381">
    <property type="entry name" value="HTH_3"/>
    <property type="match status" value="1"/>
</dbReference>
<dbReference type="CDD" id="cd00093">
    <property type="entry name" value="HTH_XRE"/>
    <property type="match status" value="1"/>
</dbReference>
<accession>A0A5B8YAR7</accession>
<dbReference type="GO" id="GO:0003677">
    <property type="term" value="F:DNA binding"/>
    <property type="evidence" value="ECO:0007669"/>
    <property type="project" value="InterPro"/>
</dbReference>
<name>A0A4Y6PVC0_PERCE</name>
<dbReference type="PROSITE" id="PS50943">
    <property type="entry name" value="HTH_CROC1"/>
    <property type="match status" value="1"/>
</dbReference>
<evidence type="ECO:0000313" key="3">
    <source>
        <dbReference type="Proteomes" id="UP000315995"/>
    </source>
</evidence>
<dbReference type="EMBL" id="CP041186">
    <property type="protein sequence ID" value="QDG52291.1"/>
    <property type="molecule type" value="Genomic_DNA"/>
</dbReference>
<sequence length="117" mass="13462">MAQQSEQHDIAEELIERLQKQGPAPGGEFNESMAVSPIDIPDDFDIDVKSIRKRLGLSQTEFSRAYGFSVHTLRKWEQGVRRPEKSTRLFLLMIRDMPEIVQRYLNWLSSSARPDGS</sequence>
<dbReference type="Gene3D" id="1.10.260.40">
    <property type="entry name" value="lambda repressor-like DNA-binding domains"/>
    <property type="match status" value="1"/>
</dbReference>
<dbReference type="InterPro" id="IPR010982">
    <property type="entry name" value="Lambda_DNA-bd_dom_sf"/>
</dbReference>
<dbReference type="RefSeq" id="WP_141198763.1">
    <property type="nucleotide sequence ID" value="NZ_CP041186.1"/>
</dbReference>
<accession>A0A4Y6PVC0</accession>
<dbReference type="AlphaFoldDB" id="A0A4Y6PVC0"/>
<feature type="domain" description="HTH cro/C1-type" evidence="1">
    <location>
        <begin position="48"/>
        <end position="83"/>
    </location>
</feature>
<evidence type="ECO:0000259" key="1">
    <source>
        <dbReference type="PROSITE" id="PS50943"/>
    </source>
</evidence>
<evidence type="ECO:0000313" key="2">
    <source>
        <dbReference type="EMBL" id="QDG52291.1"/>
    </source>
</evidence>
<proteinExistence type="predicted"/>
<dbReference type="Proteomes" id="UP000315995">
    <property type="component" value="Chromosome"/>
</dbReference>
<dbReference type="OrthoDB" id="9799384at2"/>
<gene>
    <name evidence="2" type="ORF">FIV42_16565</name>
</gene>
<organism evidence="2 3">
    <name type="scientific">Persicimonas caeni</name>
    <dbReference type="NCBI Taxonomy" id="2292766"/>
    <lineage>
        <taxon>Bacteria</taxon>
        <taxon>Deltaproteobacteria</taxon>
        <taxon>Bradymonadales</taxon>
        <taxon>Bradymonadaceae</taxon>
        <taxon>Persicimonas</taxon>
    </lineage>
</organism>
<reference evidence="2 3" key="1">
    <citation type="submission" date="2019-06" db="EMBL/GenBank/DDBJ databases">
        <title>Persicimonas caeni gen. nov., sp. nov., a predatory bacterium isolated from solar saltern.</title>
        <authorList>
            <person name="Wang S."/>
        </authorList>
    </citation>
    <scope>NUCLEOTIDE SEQUENCE [LARGE SCALE GENOMIC DNA]</scope>
    <source>
        <strain evidence="2 3">YN101</strain>
    </source>
</reference>
<protein>
    <submittedName>
        <fullName evidence="2">Helix-turn-helix domain-containing protein</fullName>
    </submittedName>
</protein>
<dbReference type="InterPro" id="IPR001387">
    <property type="entry name" value="Cro/C1-type_HTH"/>
</dbReference>
<keyword evidence="3" id="KW-1185">Reference proteome</keyword>
<dbReference type="SUPFAM" id="SSF47413">
    <property type="entry name" value="lambda repressor-like DNA-binding domains"/>
    <property type="match status" value="1"/>
</dbReference>